<dbReference type="InterPro" id="IPR021889">
    <property type="entry name" value="DUF3500"/>
</dbReference>
<evidence type="ECO:0000313" key="2">
    <source>
        <dbReference type="EMBL" id="MEU3783132.1"/>
    </source>
</evidence>
<dbReference type="Proteomes" id="UP001550739">
    <property type="component" value="Unassembled WGS sequence"/>
</dbReference>
<accession>A0ABV2ZKQ3</accession>
<feature type="region of interest" description="Disordered" evidence="1">
    <location>
        <begin position="1"/>
        <end position="21"/>
    </location>
</feature>
<reference evidence="2 3" key="1">
    <citation type="submission" date="2024-06" db="EMBL/GenBank/DDBJ databases">
        <title>The Natural Products Discovery Center: Release of the First 8490 Sequenced Strains for Exploring Actinobacteria Biosynthetic Diversity.</title>
        <authorList>
            <person name="Kalkreuter E."/>
            <person name="Kautsar S.A."/>
            <person name="Yang D."/>
            <person name="Bader C.D."/>
            <person name="Teijaro C.N."/>
            <person name="Fluegel L."/>
            <person name="Davis C.M."/>
            <person name="Simpson J.R."/>
            <person name="Lauterbach L."/>
            <person name="Steele A.D."/>
            <person name="Gui C."/>
            <person name="Meng S."/>
            <person name="Li G."/>
            <person name="Viehrig K."/>
            <person name="Ye F."/>
            <person name="Su P."/>
            <person name="Kiefer A.F."/>
            <person name="Nichols A."/>
            <person name="Cepeda A.J."/>
            <person name="Yan W."/>
            <person name="Fan B."/>
            <person name="Jiang Y."/>
            <person name="Adhikari A."/>
            <person name="Zheng C.-J."/>
            <person name="Schuster L."/>
            <person name="Cowan T.M."/>
            <person name="Smanski M.J."/>
            <person name="Chevrette M.G."/>
            <person name="De Carvalho L.P.S."/>
            <person name="Shen B."/>
        </authorList>
    </citation>
    <scope>NUCLEOTIDE SEQUENCE [LARGE SCALE GENOMIC DNA]</scope>
    <source>
        <strain evidence="2 3">NPDC033843</strain>
    </source>
</reference>
<dbReference type="EMBL" id="JBEZVE010000011">
    <property type="protein sequence ID" value="MEU3783132.1"/>
    <property type="molecule type" value="Genomic_DNA"/>
</dbReference>
<evidence type="ECO:0000256" key="1">
    <source>
        <dbReference type="SAM" id="MobiDB-lite"/>
    </source>
</evidence>
<organism evidence="2 3">
    <name type="scientific">Streptomyces sp. 900129855</name>
    <dbReference type="NCBI Taxonomy" id="3155129"/>
    <lineage>
        <taxon>Bacteria</taxon>
        <taxon>Bacillati</taxon>
        <taxon>Actinomycetota</taxon>
        <taxon>Actinomycetes</taxon>
        <taxon>Kitasatosporales</taxon>
        <taxon>Streptomycetaceae</taxon>
        <taxon>Streptomyces</taxon>
    </lineage>
</organism>
<keyword evidence="3" id="KW-1185">Reference proteome</keyword>
<proteinExistence type="predicted"/>
<name>A0ABV2ZKQ3_9ACTN</name>
<dbReference type="Pfam" id="PF12006">
    <property type="entry name" value="DUF3500"/>
    <property type="match status" value="1"/>
</dbReference>
<sequence length="49" mass="5171">MDRHGNALTDTHVTWTGGTGDDHASYVRLHSPVGWIEVDCQAPGPLAGA</sequence>
<protein>
    <submittedName>
        <fullName evidence="2">DUF3500 domain-containing protein</fullName>
    </submittedName>
</protein>
<comment type="caution">
    <text evidence="2">The sequence shown here is derived from an EMBL/GenBank/DDBJ whole genome shotgun (WGS) entry which is preliminary data.</text>
</comment>
<gene>
    <name evidence="2" type="ORF">AB0E89_21705</name>
</gene>
<dbReference type="RefSeq" id="WP_361704126.1">
    <property type="nucleotide sequence ID" value="NZ_JBEZVE010000011.1"/>
</dbReference>
<evidence type="ECO:0000313" key="3">
    <source>
        <dbReference type="Proteomes" id="UP001550739"/>
    </source>
</evidence>